<dbReference type="CDD" id="cd11615">
    <property type="entry name" value="SAF_NeuB_like"/>
    <property type="match status" value="1"/>
</dbReference>
<keyword evidence="6" id="KW-1185">Reference proteome</keyword>
<dbReference type="Proteomes" id="UP000306409">
    <property type="component" value="Chromosome"/>
</dbReference>
<proteinExistence type="predicted"/>
<dbReference type="InterPro" id="IPR006190">
    <property type="entry name" value="SAF_AFP_Neu5Ac"/>
</dbReference>
<dbReference type="InterPro" id="IPR013022">
    <property type="entry name" value="Xyl_isomerase-like_TIM-brl"/>
</dbReference>
<name>A0A4U7JNV4_9FIRM</name>
<dbReference type="InterPro" id="IPR013974">
    <property type="entry name" value="SAF"/>
</dbReference>
<evidence type="ECO:0000256" key="1">
    <source>
        <dbReference type="ARBA" id="ARBA00000188"/>
    </source>
</evidence>
<dbReference type="Pfam" id="PF03102">
    <property type="entry name" value="NeuB"/>
    <property type="match status" value="1"/>
</dbReference>
<evidence type="ECO:0000256" key="3">
    <source>
        <dbReference type="ARBA" id="ARBA00023239"/>
    </source>
</evidence>
<dbReference type="PANTHER" id="PTHR42966:SF1">
    <property type="entry name" value="SIALIC ACID SYNTHASE"/>
    <property type="match status" value="1"/>
</dbReference>
<dbReference type="InterPro" id="IPR051690">
    <property type="entry name" value="PseI-like"/>
</dbReference>
<sequence>MNVMITGVTGFAGSYLAEYLVKKPGVKVFGLKRWNSPMQDIKQIEDKINLINFDLGDPHSIYRAVNEIKPDKIFHLAAQSYVPMSFRAPIDTLRANVFGTVSILEAVLESGCNPVIHVCTSSEVYGQVEEKDLPINEDTPFRPQSPYGVSKVAEDLIAYQYHVTYGLKIVRSRSFTHTGPRSKQVFVAPSFAKQIADIEAGIKKDNTIYVGNLDSVRTFLDIRDMVEAYWLLTEKGIPGEAYNIAGTHTCKVGEMLNTLLSMTDVKLKSGIYFIAEVGKSCNGNLDYCLKILRECKKSGVNAVRFHHFFLEESVHPSVLKKTSQTERAWSLQLKLPFIDEILFNEMDYRTILEYCRELGLDFIATPWDLKSFELFKKIGITDFKVHSMNAMNIPLISAILENSHKLYLSTGGMTEKQVEILCRNLRLSEYNVVLMHAVCAYPAPESTINMRALNILKKYSKSVGYSSNDLNKSSVLSACALGADVIEKHVHLYDDQLGLHKSSVNVKSIGEMIRNINEIKTIIGKEIKYESRGEMVNQEILSKSIVLKKDVKQGKILEESDVTLQLPVKEVNAKQWFDVIGKEVTSNLQKGDYLHSCDILNSKLEEAKKDSSLSTNLNERVFIPGKIGVVARFKDIDEMIKNRNIDYVEIHYAASDLKKEDECKDYDLDLVVHLPEYSDGKLLDLCSYDEEFRLFSVSVINSVMEKARNLKRHFKKCTGDVKFIVHPGTMTYPHFLEDPSRQYELFEDSLRRMDTSGLEVLVENMVTYPWFIDGGWVPKQGVSNTFLSAIDMYNFCKKLNLGMCLDLCHAKLYTNYTGESFLEYMKIVKPVVKHIHYSDCLGLDGEGLQVGEGDMDWEDVCRVFSDFQFGWTPEIWNGHHDNGEKFYEAHRRLNDKFKQYRTKALSSCKDFKGDA</sequence>
<dbReference type="Gene3D" id="3.20.20.150">
    <property type="entry name" value="Divalent-metal-dependent TIM barrel enzymes"/>
    <property type="match status" value="1"/>
</dbReference>
<reference evidence="5 6" key="1">
    <citation type="submission" date="2020-09" db="EMBL/GenBank/DDBJ databases">
        <title>Characterization and genome sequencing of Ruminiclostridium sp. nov. MA18.</title>
        <authorList>
            <person name="Rettenmaier R."/>
            <person name="Kowollik M.-L."/>
            <person name="Liebl W."/>
            <person name="Zverlov V."/>
        </authorList>
    </citation>
    <scope>NUCLEOTIDE SEQUENCE [LARGE SCALE GENOMIC DNA]</scope>
    <source>
        <strain evidence="5 6">MA18</strain>
    </source>
</reference>
<evidence type="ECO:0000313" key="5">
    <source>
        <dbReference type="EMBL" id="QNU68226.1"/>
    </source>
</evidence>
<dbReference type="InterPro" id="IPR013132">
    <property type="entry name" value="PseI/NeuA/B-like_N"/>
</dbReference>
<dbReference type="SUPFAM" id="SSF51569">
    <property type="entry name" value="Aldolase"/>
    <property type="match status" value="1"/>
</dbReference>
<evidence type="ECO:0000256" key="2">
    <source>
        <dbReference type="ARBA" id="ARBA00001937"/>
    </source>
</evidence>
<organism evidence="5 6">
    <name type="scientific">Ruminiclostridium herbifermentans</name>
    <dbReference type="NCBI Taxonomy" id="2488810"/>
    <lineage>
        <taxon>Bacteria</taxon>
        <taxon>Bacillati</taxon>
        <taxon>Bacillota</taxon>
        <taxon>Clostridia</taxon>
        <taxon>Eubacteriales</taxon>
        <taxon>Oscillospiraceae</taxon>
        <taxon>Ruminiclostridium</taxon>
    </lineage>
</organism>
<dbReference type="GO" id="GO:0008446">
    <property type="term" value="F:GDP-mannose 4,6-dehydratase activity"/>
    <property type="evidence" value="ECO:0007669"/>
    <property type="project" value="UniProtKB-EC"/>
</dbReference>
<dbReference type="Gene3D" id="3.20.20.70">
    <property type="entry name" value="Aldolase class I"/>
    <property type="match status" value="1"/>
</dbReference>
<keyword evidence="3" id="KW-0456">Lyase</keyword>
<dbReference type="SUPFAM" id="SSF51658">
    <property type="entry name" value="Xylose isomerase-like"/>
    <property type="match status" value="1"/>
</dbReference>
<dbReference type="SUPFAM" id="SSF51735">
    <property type="entry name" value="NAD(P)-binding Rossmann-fold domains"/>
    <property type="match status" value="1"/>
</dbReference>
<dbReference type="SUPFAM" id="SSF51269">
    <property type="entry name" value="AFP III-like domain"/>
    <property type="match status" value="1"/>
</dbReference>
<dbReference type="Pfam" id="PF16363">
    <property type="entry name" value="GDP_Man_Dehyd"/>
    <property type="match status" value="1"/>
</dbReference>
<dbReference type="Gene3D" id="3.40.50.720">
    <property type="entry name" value="NAD(P)-binding Rossmann-like Domain"/>
    <property type="match status" value="1"/>
</dbReference>
<comment type="cofactor">
    <cofactor evidence="2">
        <name>NADP(+)</name>
        <dbReference type="ChEBI" id="CHEBI:58349"/>
    </cofactor>
</comment>
<dbReference type="Pfam" id="PF08666">
    <property type="entry name" value="SAF"/>
    <property type="match status" value="1"/>
</dbReference>
<dbReference type="RefSeq" id="WP_137696552.1">
    <property type="nucleotide sequence ID" value="NZ_CP061336.1"/>
</dbReference>
<comment type="catalytic activity">
    <reaction evidence="1">
        <text>GDP-alpha-D-mannose = GDP-4-dehydro-alpha-D-rhamnose + H2O</text>
        <dbReference type="Rhea" id="RHEA:23820"/>
        <dbReference type="ChEBI" id="CHEBI:15377"/>
        <dbReference type="ChEBI" id="CHEBI:57527"/>
        <dbReference type="ChEBI" id="CHEBI:57964"/>
        <dbReference type="EC" id="4.2.1.47"/>
    </reaction>
</comment>
<dbReference type="GO" id="GO:0047444">
    <property type="term" value="F:N-acylneuraminate-9-phosphate synthase activity"/>
    <property type="evidence" value="ECO:0007669"/>
    <property type="project" value="TreeGrafter"/>
</dbReference>
<dbReference type="OrthoDB" id="9789543at2"/>
<gene>
    <name evidence="5" type="ORF">EHE19_007345</name>
</gene>
<dbReference type="Gene3D" id="3.90.25.10">
    <property type="entry name" value="UDP-galactose 4-epimerase, domain 1"/>
    <property type="match status" value="1"/>
</dbReference>
<dbReference type="InterPro" id="IPR013785">
    <property type="entry name" value="Aldolase_TIM"/>
</dbReference>
<dbReference type="InterPro" id="IPR016040">
    <property type="entry name" value="NAD(P)-bd_dom"/>
</dbReference>
<protein>
    <submittedName>
        <fullName evidence="5">GDP-mannose 4,6-dehydratase</fullName>
    </submittedName>
</protein>
<evidence type="ECO:0000313" key="6">
    <source>
        <dbReference type="Proteomes" id="UP000306409"/>
    </source>
</evidence>
<dbReference type="InterPro" id="IPR036291">
    <property type="entry name" value="NAD(P)-bd_dom_sf"/>
</dbReference>
<dbReference type="CDD" id="cd05260">
    <property type="entry name" value="GDP_MD_SDR_e"/>
    <property type="match status" value="1"/>
</dbReference>
<dbReference type="PROSITE" id="PS50844">
    <property type="entry name" value="AFP_LIKE"/>
    <property type="match status" value="1"/>
</dbReference>
<dbReference type="InterPro" id="IPR036732">
    <property type="entry name" value="AFP_Neu5c_C_sf"/>
</dbReference>
<accession>A0A4U7JNV4</accession>
<dbReference type="Pfam" id="PF01261">
    <property type="entry name" value="AP_endonuc_2"/>
    <property type="match status" value="1"/>
</dbReference>
<evidence type="ECO:0000256" key="4">
    <source>
        <dbReference type="ARBA" id="ARBA00059383"/>
    </source>
</evidence>
<dbReference type="EMBL" id="CP061336">
    <property type="protein sequence ID" value="QNU68226.1"/>
    <property type="molecule type" value="Genomic_DNA"/>
</dbReference>
<comment type="function">
    <text evidence="4">Catalyzes the conversion of GDP-D-mannose to GDP-4-dehydro-6-deoxy-D-mannose.</text>
</comment>
<dbReference type="KEGG" id="rher:EHE19_007345"/>
<dbReference type="InterPro" id="IPR057736">
    <property type="entry name" value="SAF_PseI/NeuA/NeuB"/>
</dbReference>
<dbReference type="Gene3D" id="3.90.1210.10">
    <property type="entry name" value="Antifreeze-like/N-acetylneuraminic acid synthase C-terminal domain"/>
    <property type="match status" value="1"/>
</dbReference>
<dbReference type="AlphaFoldDB" id="A0A4U7JNV4"/>
<dbReference type="FunFam" id="3.40.50.720:FF:000924">
    <property type="entry name" value="GDP-mannose 4,6 dehydratase"/>
    <property type="match status" value="1"/>
</dbReference>
<dbReference type="PANTHER" id="PTHR42966">
    <property type="entry name" value="N-ACETYLNEURAMINATE SYNTHASE"/>
    <property type="match status" value="1"/>
</dbReference>
<dbReference type="InterPro" id="IPR036237">
    <property type="entry name" value="Xyl_isomerase-like_sf"/>
</dbReference>
<dbReference type="GO" id="GO:0016051">
    <property type="term" value="P:carbohydrate biosynthetic process"/>
    <property type="evidence" value="ECO:0007669"/>
    <property type="project" value="InterPro"/>
</dbReference>